<organism evidence="1 2">
    <name type="scientific">Plasmodium vivax (strain Brazil I)</name>
    <dbReference type="NCBI Taxonomy" id="1033975"/>
    <lineage>
        <taxon>Eukaryota</taxon>
        <taxon>Sar</taxon>
        <taxon>Alveolata</taxon>
        <taxon>Apicomplexa</taxon>
        <taxon>Aconoidasida</taxon>
        <taxon>Haemosporida</taxon>
        <taxon>Plasmodiidae</taxon>
        <taxon>Plasmodium</taxon>
        <taxon>Plasmodium (Plasmodium)</taxon>
    </lineage>
</organism>
<dbReference type="GO" id="GO:0003824">
    <property type="term" value="F:catalytic activity"/>
    <property type="evidence" value="ECO:0007669"/>
    <property type="project" value="InterPro"/>
</dbReference>
<dbReference type="EMBL" id="KQ234843">
    <property type="protein sequence ID" value="KMZ85160.1"/>
    <property type="molecule type" value="Genomic_DNA"/>
</dbReference>
<dbReference type="OrthoDB" id="59470at2759"/>
<dbReference type="Proteomes" id="UP000053327">
    <property type="component" value="Unassembled WGS sequence"/>
</dbReference>
<evidence type="ECO:0008006" key="3">
    <source>
        <dbReference type="Google" id="ProtNLM"/>
    </source>
</evidence>
<sequence length="322" mass="37098">MAVLVKNYEASLVDMAVQDFIKLGIDGVYTTMKTVVSFEYIFNFTSHMRNLHKYSTNFLELQINDHNKECVTNILQNLTMENIRKSSSASIKAGFEFLNALNDDIKKKHFSENVNYMVMVTITWDIHGNSGVSPNEPFSILCYIKCLPKHGSHVQIDIMCGERKTPNIKYSNVFDVRNKMLKLKSEDSHEVVLYNEKEEITEGLTCNFFCFFNDTLYTANDELVLKGTMREQIIHICEEEGVKLKKEAISIRDVGRFEFCFICSTTRNIIPVKKIILCSENKAEFEKDVHHPVLVKLQQKLREAVEKKKEKYEAYVSAALGV</sequence>
<evidence type="ECO:0000313" key="2">
    <source>
        <dbReference type="Proteomes" id="UP000053327"/>
    </source>
</evidence>
<reference evidence="1 2" key="1">
    <citation type="submission" date="2011-08" db="EMBL/GenBank/DDBJ databases">
        <title>The Genome Sequence of Plasmodium vivax Brazil I.</title>
        <authorList>
            <consortium name="The Broad Institute Genome Sequencing Platform"/>
            <consortium name="The Broad Institute Genome Sequencing Center for Infectious Disease"/>
            <person name="Neafsey D."/>
            <person name="Carlton J."/>
            <person name="Barnwell J."/>
            <person name="Collins W."/>
            <person name="Escalante A."/>
            <person name="Mullikin J."/>
            <person name="Saul A."/>
            <person name="Guigo R."/>
            <person name="Camara F."/>
            <person name="Young S.K."/>
            <person name="Zeng Q."/>
            <person name="Gargeya S."/>
            <person name="Fitzgerald M."/>
            <person name="Haas B."/>
            <person name="Abouelleil A."/>
            <person name="Alvarado L."/>
            <person name="Arachchi H.M."/>
            <person name="Berlin A."/>
            <person name="Brown A."/>
            <person name="Chapman S.B."/>
            <person name="Chen Z."/>
            <person name="Dunbar C."/>
            <person name="Freedman E."/>
            <person name="Gearin G."/>
            <person name="Gellesch M."/>
            <person name="Goldberg J."/>
            <person name="Griggs A."/>
            <person name="Gujja S."/>
            <person name="Heiman D."/>
            <person name="Howarth C."/>
            <person name="Larson L."/>
            <person name="Lui A."/>
            <person name="MacDonald P.J.P."/>
            <person name="Montmayeur A."/>
            <person name="Murphy C."/>
            <person name="Neiman D."/>
            <person name="Pearson M."/>
            <person name="Priest M."/>
            <person name="Roberts A."/>
            <person name="Saif S."/>
            <person name="Shea T."/>
            <person name="Shenoy N."/>
            <person name="Sisk P."/>
            <person name="Stolte C."/>
            <person name="Sykes S."/>
            <person name="Wortman J."/>
            <person name="Nusbaum C."/>
            <person name="Birren B."/>
        </authorList>
    </citation>
    <scope>NUCLEOTIDE SEQUENCE [LARGE SCALE GENOMIC DNA]</scope>
    <source>
        <strain evidence="1 2">Brazil I</strain>
    </source>
</reference>
<gene>
    <name evidence="1" type="ORF">PVBG_01559</name>
</gene>
<evidence type="ECO:0000313" key="1">
    <source>
        <dbReference type="EMBL" id="KMZ85160.1"/>
    </source>
</evidence>
<proteinExistence type="predicted"/>
<dbReference type="PANTHER" id="PTHR47703">
    <property type="entry name" value="D-AMINOACID AMINOTRANSFERASE-LIKE PLP-DEPENDENT ENZYMES SUPERFAMILY PROTEIN"/>
    <property type="match status" value="1"/>
</dbReference>
<dbReference type="Pfam" id="PF01063">
    <property type="entry name" value="Aminotran_4"/>
    <property type="match status" value="1"/>
</dbReference>
<name>A0A0J9SPW0_PLAV1</name>
<dbReference type="SUPFAM" id="SSF56752">
    <property type="entry name" value="D-aminoacid aminotransferase-like PLP-dependent enzymes"/>
    <property type="match status" value="1"/>
</dbReference>
<dbReference type="AlphaFoldDB" id="A0A0J9SPW0"/>
<dbReference type="SMR" id="A0A0J9SPW0"/>
<dbReference type="InterPro" id="IPR043132">
    <property type="entry name" value="BCAT-like_C"/>
</dbReference>
<dbReference type="PANTHER" id="PTHR47703:SF2">
    <property type="entry name" value="D-AMINOACID AMINOTRANSFERASE-LIKE PLP-DEPENDENT ENZYMES SUPERFAMILY PROTEIN"/>
    <property type="match status" value="1"/>
</dbReference>
<dbReference type="Gene3D" id="3.20.10.10">
    <property type="entry name" value="D-amino Acid Aminotransferase, subunit A, domain 2"/>
    <property type="match status" value="1"/>
</dbReference>
<accession>A0A0J9SPW0</accession>
<dbReference type="InterPro" id="IPR001544">
    <property type="entry name" value="Aminotrans_IV"/>
</dbReference>
<protein>
    <recommendedName>
        <fullName evidence="3">Aminodeoxychorismate lyase</fullName>
    </recommendedName>
</protein>
<dbReference type="InterPro" id="IPR036038">
    <property type="entry name" value="Aminotransferase-like"/>
</dbReference>